<protein>
    <submittedName>
        <fullName evidence="2">Uncharacterized protein</fullName>
    </submittedName>
</protein>
<feature type="coiled-coil region" evidence="1">
    <location>
        <begin position="118"/>
        <end position="235"/>
    </location>
</feature>
<evidence type="ECO:0000313" key="3">
    <source>
        <dbReference type="Proteomes" id="UP000625711"/>
    </source>
</evidence>
<dbReference type="OrthoDB" id="6751537at2759"/>
<proteinExistence type="predicted"/>
<dbReference type="Proteomes" id="UP000625711">
    <property type="component" value="Unassembled WGS sequence"/>
</dbReference>
<organism evidence="2 3">
    <name type="scientific">Rhynchophorus ferrugineus</name>
    <name type="common">Red palm weevil</name>
    <name type="synonym">Curculio ferrugineus</name>
    <dbReference type="NCBI Taxonomy" id="354439"/>
    <lineage>
        <taxon>Eukaryota</taxon>
        <taxon>Metazoa</taxon>
        <taxon>Ecdysozoa</taxon>
        <taxon>Arthropoda</taxon>
        <taxon>Hexapoda</taxon>
        <taxon>Insecta</taxon>
        <taxon>Pterygota</taxon>
        <taxon>Neoptera</taxon>
        <taxon>Endopterygota</taxon>
        <taxon>Coleoptera</taxon>
        <taxon>Polyphaga</taxon>
        <taxon>Cucujiformia</taxon>
        <taxon>Curculionidae</taxon>
        <taxon>Dryophthorinae</taxon>
        <taxon>Rhynchophorus</taxon>
    </lineage>
</organism>
<gene>
    <name evidence="2" type="ORF">GWI33_007596</name>
</gene>
<evidence type="ECO:0000256" key="1">
    <source>
        <dbReference type="SAM" id="Coils"/>
    </source>
</evidence>
<dbReference type="AlphaFoldDB" id="A0A834IE92"/>
<accession>A0A834IE92</accession>
<comment type="caution">
    <text evidence="2">The sequence shown here is derived from an EMBL/GenBank/DDBJ whole genome shotgun (WGS) entry which is preliminary data.</text>
</comment>
<keyword evidence="1" id="KW-0175">Coiled coil</keyword>
<evidence type="ECO:0000313" key="2">
    <source>
        <dbReference type="EMBL" id="KAF7279189.1"/>
    </source>
</evidence>
<keyword evidence="3" id="KW-1185">Reference proteome</keyword>
<dbReference type="EMBL" id="JAACXV010000374">
    <property type="protein sequence ID" value="KAF7279189.1"/>
    <property type="molecule type" value="Genomic_DNA"/>
</dbReference>
<name>A0A834IE92_RHYFE</name>
<sequence length="236" mass="27767">MSSSHETTLKLETNESCHILSQQLQDYTLLIKQRTQFYKEENTKMDELFRKLKLLTDELKVTGLRNHVENIDKLVADYEAKSLNNPDSAALNQAEKMRKHNNYLSKLKICIRFYTNLNDTLSKEIKAVKFELEKSKQNVNSILKLSSEDVQQLEEKAKKYENELAKFEKKYPWLKNPEYDLPNISKYLDVLKNLKDEKDNLVKELSVYHDLKPDIKEANQQLAELKDQLKSLNLLE</sequence>
<reference evidence="2" key="1">
    <citation type="submission" date="2020-08" db="EMBL/GenBank/DDBJ databases">
        <title>Genome sequencing and assembly of the red palm weevil Rhynchophorus ferrugineus.</title>
        <authorList>
            <person name="Dias G.B."/>
            <person name="Bergman C.M."/>
            <person name="Manee M."/>
        </authorList>
    </citation>
    <scope>NUCLEOTIDE SEQUENCE</scope>
    <source>
        <strain evidence="2">AA-2017</strain>
        <tissue evidence="2">Whole larva</tissue>
    </source>
</reference>